<evidence type="ECO:0000256" key="3">
    <source>
        <dbReference type="ARBA" id="ARBA00022448"/>
    </source>
</evidence>
<dbReference type="SMART" id="SM00382">
    <property type="entry name" value="AAA"/>
    <property type="match status" value="2"/>
</dbReference>
<dbReference type="PANTHER" id="PTHR43553:SF23">
    <property type="entry name" value="ABC TRANSPORTER ATP-BINDING COMPONENT"/>
    <property type="match status" value="1"/>
</dbReference>
<protein>
    <submittedName>
        <fullName evidence="12">ABC transporter, ATP-binding protein</fullName>
    </submittedName>
</protein>
<dbReference type="RefSeq" id="WP_006864423.1">
    <property type="nucleotide sequence ID" value="NZ_ACCL02000034.1"/>
</dbReference>
<dbReference type="AlphaFoldDB" id="C6LLX2"/>
<keyword evidence="6" id="KW-0547">Nucleotide-binding</keyword>
<evidence type="ECO:0000256" key="9">
    <source>
        <dbReference type="ARBA" id="ARBA00023136"/>
    </source>
</evidence>
<evidence type="ECO:0000256" key="5">
    <source>
        <dbReference type="ARBA" id="ARBA00022737"/>
    </source>
</evidence>
<evidence type="ECO:0000256" key="7">
    <source>
        <dbReference type="ARBA" id="ARBA00022840"/>
    </source>
</evidence>
<dbReference type="InterPro" id="IPR050095">
    <property type="entry name" value="ECF_ABC_transporter_ATP-bd"/>
</dbReference>
<comment type="caution">
    <text evidence="12">The sequence shown here is derived from an EMBL/GenBank/DDBJ whole genome shotgun (WGS) entry which is preliminary data.</text>
</comment>
<dbReference type="GO" id="GO:0042626">
    <property type="term" value="F:ATPase-coupled transmembrane transporter activity"/>
    <property type="evidence" value="ECO:0007669"/>
    <property type="project" value="TreeGrafter"/>
</dbReference>
<keyword evidence="8" id="KW-1278">Translocase</keyword>
<sequence length="473" mass="52389">MIDVSEVSFCYTQEGDTLRQVSFSVKPGACVLLCGESGCGKTTVTKLINGLIPHFTEGCRLQGSVLVDGMEVKNMQLYELAKKVGSVFQNPKSQFFNLDTDSELAFGMENQGTAPEQMEQRMAQTVRELEIGGLLHRNIFTLSGGEKQMLAFSSVYAMNPEIYVLDEPTANLDAQAIGRLKRQIQLLKEQGHTVLIAEHRLYFLTDVIDEALYFCRGRLERKFSRGEFLALTEEERRAMGLRSLKETELSLPAARTEKDGEGLTVSGLCCGYKKEADVISRLSFSAKPGEVLAVTGHNGIGKTTLVRCLCGLMKQRQGEISLQGAPLGERARRRESFLVMQDVNHQLFYDSVRNECEQAAGGVSGEQIEAVLDRFGLLPFKECHPMALSGGQKQRLAVATALLSGKRILIFDEPTSGLDYRHMKQVSAVVRSLAQQGRIVLVISHDREFMQEACDRLLELQEAADGRSASFVK</sequence>
<keyword evidence="13" id="KW-1185">Reference proteome</keyword>
<dbReference type="InterPro" id="IPR003439">
    <property type="entry name" value="ABC_transporter-like_ATP-bd"/>
</dbReference>
<dbReference type="EMBL" id="ACCL02000034">
    <property type="protein sequence ID" value="EET58382.1"/>
    <property type="molecule type" value="Genomic_DNA"/>
</dbReference>
<dbReference type="PROSITE" id="PS00211">
    <property type="entry name" value="ABC_TRANSPORTER_1"/>
    <property type="match status" value="2"/>
</dbReference>
<organism evidence="12 13">
    <name type="scientific">Marvinbryantia formatexigens DSM 14469</name>
    <dbReference type="NCBI Taxonomy" id="478749"/>
    <lineage>
        <taxon>Bacteria</taxon>
        <taxon>Bacillati</taxon>
        <taxon>Bacillota</taxon>
        <taxon>Clostridia</taxon>
        <taxon>Lachnospirales</taxon>
        <taxon>Lachnospiraceae</taxon>
        <taxon>Marvinbryantia</taxon>
    </lineage>
</organism>
<dbReference type="Gene3D" id="3.40.50.300">
    <property type="entry name" value="P-loop containing nucleotide triphosphate hydrolases"/>
    <property type="match status" value="2"/>
</dbReference>
<keyword evidence="4" id="KW-1003">Cell membrane</keyword>
<evidence type="ECO:0000256" key="6">
    <source>
        <dbReference type="ARBA" id="ARBA00022741"/>
    </source>
</evidence>
<dbReference type="OrthoDB" id="501320at2"/>
<dbReference type="Pfam" id="PF00005">
    <property type="entry name" value="ABC_tran"/>
    <property type="match status" value="2"/>
</dbReference>
<evidence type="ECO:0000259" key="11">
    <source>
        <dbReference type="PROSITE" id="PS50893"/>
    </source>
</evidence>
<keyword evidence="3" id="KW-0813">Transport</keyword>
<dbReference type="GO" id="GO:0005524">
    <property type="term" value="F:ATP binding"/>
    <property type="evidence" value="ECO:0007669"/>
    <property type="project" value="UniProtKB-KW"/>
</dbReference>
<dbReference type="eggNOG" id="COG1129">
    <property type="taxonomic scope" value="Bacteria"/>
</dbReference>
<evidence type="ECO:0000313" key="12">
    <source>
        <dbReference type="EMBL" id="EET58382.1"/>
    </source>
</evidence>
<proteinExistence type="inferred from homology"/>
<accession>C6LLX2</accession>
<comment type="function">
    <text evidence="10">Probably part of an ABC transporter complex. Responsible for energy coupling to the transport system.</text>
</comment>
<dbReference type="Proteomes" id="UP000005561">
    <property type="component" value="Unassembled WGS sequence"/>
</dbReference>
<comment type="subcellular location">
    <subcellularLocation>
        <location evidence="1">Cell membrane</location>
        <topology evidence="1">Peripheral membrane protein</topology>
    </subcellularLocation>
</comment>
<evidence type="ECO:0000256" key="8">
    <source>
        <dbReference type="ARBA" id="ARBA00022967"/>
    </source>
</evidence>
<dbReference type="PANTHER" id="PTHR43553">
    <property type="entry name" value="HEAVY METAL TRANSPORTER"/>
    <property type="match status" value="1"/>
</dbReference>
<comment type="similarity">
    <text evidence="2">Belongs to the ABC transporter superfamily.</text>
</comment>
<gene>
    <name evidence="12" type="ORF">BRYFOR_09671</name>
</gene>
<dbReference type="InterPro" id="IPR027417">
    <property type="entry name" value="P-loop_NTPase"/>
</dbReference>
<dbReference type="STRING" id="168384.SAMN05660368_00876"/>
<dbReference type="InterPro" id="IPR003593">
    <property type="entry name" value="AAA+_ATPase"/>
</dbReference>
<dbReference type="PROSITE" id="PS50893">
    <property type="entry name" value="ABC_TRANSPORTER_2"/>
    <property type="match status" value="2"/>
</dbReference>
<dbReference type="InterPro" id="IPR015856">
    <property type="entry name" value="ABC_transpr_CbiO/EcfA_su"/>
</dbReference>
<keyword evidence="7 12" id="KW-0067">ATP-binding</keyword>
<dbReference type="GO" id="GO:0043190">
    <property type="term" value="C:ATP-binding cassette (ABC) transporter complex"/>
    <property type="evidence" value="ECO:0007669"/>
    <property type="project" value="TreeGrafter"/>
</dbReference>
<dbReference type="CDD" id="cd03226">
    <property type="entry name" value="ABC_cobalt_CbiO_domain2"/>
    <property type="match status" value="1"/>
</dbReference>
<dbReference type="InterPro" id="IPR017871">
    <property type="entry name" value="ABC_transporter-like_CS"/>
</dbReference>
<keyword evidence="9" id="KW-0472">Membrane</keyword>
<evidence type="ECO:0000256" key="1">
    <source>
        <dbReference type="ARBA" id="ARBA00004202"/>
    </source>
</evidence>
<dbReference type="CDD" id="cd03225">
    <property type="entry name" value="ABC_cobalt_CbiO_domain1"/>
    <property type="match status" value="1"/>
</dbReference>
<dbReference type="SUPFAM" id="SSF52540">
    <property type="entry name" value="P-loop containing nucleoside triphosphate hydrolases"/>
    <property type="match status" value="2"/>
</dbReference>
<dbReference type="GO" id="GO:0016887">
    <property type="term" value="F:ATP hydrolysis activity"/>
    <property type="evidence" value="ECO:0007669"/>
    <property type="project" value="InterPro"/>
</dbReference>
<feature type="domain" description="ABC transporter" evidence="11">
    <location>
        <begin position="263"/>
        <end position="472"/>
    </location>
</feature>
<keyword evidence="5" id="KW-0677">Repeat</keyword>
<evidence type="ECO:0000256" key="4">
    <source>
        <dbReference type="ARBA" id="ARBA00022475"/>
    </source>
</evidence>
<reference evidence="12" key="1">
    <citation type="submission" date="2009-07" db="EMBL/GenBank/DDBJ databases">
        <authorList>
            <person name="Weinstock G."/>
            <person name="Sodergren E."/>
            <person name="Clifton S."/>
            <person name="Fulton L."/>
            <person name="Fulton B."/>
            <person name="Courtney L."/>
            <person name="Fronick C."/>
            <person name="Harrison M."/>
            <person name="Strong C."/>
            <person name="Farmer C."/>
            <person name="Delahaunty K."/>
            <person name="Markovic C."/>
            <person name="Hall O."/>
            <person name="Minx P."/>
            <person name="Tomlinson C."/>
            <person name="Mitreva M."/>
            <person name="Nelson J."/>
            <person name="Hou S."/>
            <person name="Wollam A."/>
            <person name="Pepin K.H."/>
            <person name="Johnson M."/>
            <person name="Bhonagiri V."/>
            <person name="Nash W.E."/>
            <person name="Warren W."/>
            <person name="Chinwalla A."/>
            <person name="Mardis E.R."/>
            <person name="Wilson R.K."/>
        </authorList>
    </citation>
    <scope>NUCLEOTIDE SEQUENCE [LARGE SCALE GENOMIC DNA]</scope>
    <source>
        <strain evidence="12">DSM 14469</strain>
    </source>
</reference>
<evidence type="ECO:0000313" key="13">
    <source>
        <dbReference type="Proteomes" id="UP000005561"/>
    </source>
</evidence>
<evidence type="ECO:0000256" key="10">
    <source>
        <dbReference type="ARBA" id="ARBA00025157"/>
    </source>
</evidence>
<feature type="domain" description="ABC transporter" evidence="11">
    <location>
        <begin position="2"/>
        <end position="241"/>
    </location>
</feature>
<name>C6LLX2_9FIRM</name>
<evidence type="ECO:0000256" key="2">
    <source>
        <dbReference type="ARBA" id="ARBA00005417"/>
    </source>
</evidence>